<gene>
    <name evidence="1" type="ORF">G4Y79_16510</name>
</gene>
<organism evidence="1 2">
    <name type="scientific">Phototrophicus methaneseepsis</name>
    <dbReference type="NCBI Taxonomy" id="2710758"/>
    <lineage>
        <taxon>Bacteria</taxon>
        <taxon>Bacillati</taxon>
        <taxon>Chloroflexota</taxon>
        <taxon>Candidatus Thermofontia</taxon>
        <taxon>Phototrophicales</taxon>
        <taxon>Phototrophicaceae</taxon>
        <taxon>Phototrophicus</taxon>
    </lineage>
</organism>
<dbReference type="EMBL" id="CP062983">
    <property type="protein sequence ID" value="QPC81298.1"/>
    <property type="molecule type" value="Genomic_DNA"/>
</dbReference>
<dbReference type="Proteomes" id="UP000594468">
    <property type="component" value="Chromosome"/>
</dbReference>
<evidence type="ECO:0000313" key="1">
    <source>
        <dbReference type="EMBL" id="QPC81298.1"/>
    </source>
</evidence>
<sequence length="170" mass="19075">MKKYELDDVEKLFRLSRELTNRPNHHAMDETQALLSRLIESEAEWETPLSAMLNRSATRGRELEGEIRISETPVAISAEDSLGHTIKIVLECAHHGEGLQLIGVLHADTKSPWSEYTVLVSQEEVIEDFAEIAQGEDFTLQLKGNKPAILKFISSSHEVILLKDVKIDSG</sequence>
<proteinExistence type="predicted"/>
<dbReference type="KEGG" id="pmet:G4Y79_16510"/>
<evidence type="ECO:0000313" key="2">
    <source>
        <dbReference type="Proteomes" id="UP000594468"/>
    </source>
</evidence>
<protein>
    <submittedName>
        <fullName evidence="1">Uncharacterized protein</fullName>
    </submittedName>
</protein>
<name>A0A7S8IDY9_9CHLR</name>
<accession>A0A7S8IDY9</accession>
<reference evidence="1 2" key="1">
    <citation type="submission" date="2020-02" db="EMBL/GenBank/DDBJ databases">
        <authorList>
            <person name="Zheng R.K."/>
            <person name="Sun C.M."/>
        </authorList>
    </citation>
    <scope>NUCLEOTIDE SEQUENCE [LARGE SCALE GENOMIC DNA]</scope>
    <source>
        <strain evidence="2">rifampicinis</strain>
    </source>
</reference>
<dbReference type="RefSeq" id="WP_195169371.1">
    <property type="nucleotide sequence ID" value="NZ_CP062983.1"/>
</dbReference>
<keyword evidence="2" id="KW-1185">Reference proteome</keyword>
<dbReference type="AlphaFoldDB" id="A0A7S8IDY9"/>